<dbReference type="EMBL" id="JARPOI010000013">
    <property type="protein sequence ID" value="KAJ9162667.1"/>
    <property type="molecule type" value="Genomic_DNA"/>
</dbReference>
<dbReference type="Proteomes" id="UP001174677">
    <property type="component" value="Chromosome 13"/>
</dbReference>
<organism evidence="1 2">
    <name type="scientific">Hevea brasiliensis</name>
    <name type="common">Para rubber tree</name>
    <name type="synonym">Siphonia brasiliensis</name>
    <dbReference type="NCBI Taxonomy" id="3981"/>
    <lineage>
        <taxon>Eukaryota</taxon>
        <taxon>Viridiplantae</taxon>
        <taxon>Streptophyta</taxon>
        <taxon>Embryophyta</taxon>
        <taxon>Tracheophyta</taxon>
        <taxon>Spermatophyta</taxon>
        <taxon>Magnoliopsida</taxon>
        <taxon>eudicotyledons</taxon>
        <taxon>Gunneridae</taxon>
        <taxon>Pentapetalae</taxon>
        <taxon>rosids</taxon>
        <taxon>fabids</taxon>
        <taxon>Malpighiales</taxon>
        <taxon>Euphorbiaceae</taxon>
        <taxon>Crotonoideae</taxon>
        <taxon>Micrandreae</taxon>
        <taxon>Hevea</taxon>
    </lineage>
</organism>
<comment type="caution">
    <text evidence="1">The sequence shown here is derived from an EMBL/GenBank/DDBJ whole genome shotgun (WGS) entry which is preliminary data.</text>
</comment>
<gene>
    <name evidence="1" type="ORF">P3X46_022423</name>
</gene>
<evidence type="ECO:0000313" key="2">
    <source>
        <dbReference type="Proteomes" id="UP001174677"/>
    </source>
</evidence>
<keyword evidence="2" id="KW-1185">Reference proteome</keyword>
<name>A0ABQ9L8U7_HEVBR</name>
<evidence type="ECO:0000313" key="1">
    <source>
        <dbReference type="EMBL" id="KAJ9162667.1"/>
    </source>
</evidence>
<sequence length="63" mass="6993">MLMSARRIFTSAGRFFHFQLQMEMGSSSCASGASPCSTIQEQGTAFDFTYDGGTDWEFCVFVD</sequence>
<accession>A0ABQ9L8U7</accession>
<protein>
    <submittedName>
        <fullName evidence="1">Uncharacterized protein</fullName>
    </submittedName>
</protein>
<proteinExistence type="predicted"/>
<reference evidence="1" key="1">
    <citation type="journal article" date="2023" name="Plant Biotechnol. J.">
        <title>Chromosome-level wild Hevea brasiliensis genome provides new tools for genomic-assisted breeding and valuable loci to elevate rubber yield.</title>
        <authorList>
            <person name="Cheng H."/>
            <person name="Song X."/>
            <person name="Hu Y."/>
            <person name="Wu T."/>
            <person name="Yang Q."/>
            <person name="An Z."/>
            <person name="Feng S."/>
            <person name="Deng Z."/>
            <person name="Wu W."/>
            <person name="Zeng X."/>
            <person name="Tu M."/>
            <person name="Wang X."/>
            <person name="Huang H."/>
        </authorList>
    </citation>
    <scope>NUCLEOTIDE SEQUENCE</scope>
    <source>
        <strain evidence="1">MT/VB/25A 57/8</strain>
    </source>
</reference>